<protein>
    <recommendedName>
        <fullName evidence="3">DUF4375 domain-containing protein</fullName>
    </recommendedName>
</protein>
<dbReference type="AlphaFoldDB" id="A0AB36ZUT4"/>
<dbReference type="Proteomes" id="UP000239861">
    <property type="component" value="Unassembled WGS sequence"/>
</dbReference>
<proteinExistence type="predicted"/>
<organism evidence="1 2">
    <name type="scientific">Malaciobacter marinus</name>
    <dbReference type="NCBI Taxonomy" id="505249"/>
    <lineage>
        <taxon>Bacteria</taxon>
        <taxon>Pseudomonadati</taxon>
        <taxon>Campylobacterota</taxon>
        <taxon>Epsilonproteobacteria</taxon>
        <taxon>Campylobacterales</taxon>
        <taxon>Arcobacteraceae</taxon>
        <taxon>Malaciobacter</taxon>
    </lineage>
</organism>
<comment type="caution">
    <text evidence="1">The sequence shown here is derived from an EMBL/GenBank/DDBJ whole genome shotgun (WGS) entry which is preliminary data.</text>
</comment>
<dbReference type="EMBL" id="PTIW01000043">
    <property type="protein sequence ID" value="PPK57890.1"/>
    <property type="molecule type" value="Genomic_DNA"/>
</dbReference>
<evidence type="ECO:0008006" key="3">
    <source>
        <dbReference type="Google" id="ProtNLM"/>
    </source>
</evidence>
<accession>A0AB36ZUT4</accession>
<reference evidence="1 2" key="1">
    <citation type="submission" date="2018-02" db="EMBL/GenBank/DDBJ databases">
        <title>Subsurface microbial communities from deep shales in Ohio and West Virginia, USA.</title>
        <authorList>
            <person name="Wrighton K."/>
        </authorList>
    </citation>
    <scope>NUCLEOTIDE SEQUENCE [LARGE SCALE GENOMIC DNA]</scope>
    <source>
        <strain evidence="1 2">MARC-MIP3H16</strain>
    </source>
</reference>
<dbReference type="RefSeq" id="WP_104412856.1">
    <property type="nucleotide sequence ID" value="NZ_PTIW01000043.1"/>
</dbReference>
<name>A0AB36ZUT4_9BACT</name>
<evidence type="ECO:0000313" key="2">
    <source>
        <dbReference type="Proteomes" id="UP000239861"/>
    </source>
</evidence>
<gene>
    <name evidence="1" type="ORF">B0F89_14315</name>
</gene>
<sequence length="200" mass="24178">MYIRKDEEFNLDILKKDFDNLMKENGLNEEIRKTLFEIVKKYDENETMLVLTSYFNYCQTDIFKEDIKQFIKNPDILLNVYTVYWGYKTKGEWAEAFKYEYEFLDIFSLEDLVEFYFKENSKDEFIAYLKNSIDLGKFEKQIDNIEIIDILNKLIELDLTDDFDDLISPFIDWESLIDKIINGNFIVSSWYEDIIIVESY</sequence>
<evidence type="ECO:0000313" key="1">
    <source>
        <dbReference type="EMBL" id="PPK57890.1"/>
    </source>
</evidence>